<evidence type="ECO:0000313" key="3">
    <source>
        <dbReference type="EMBL" id="PAA64525.1"/>
    </source>
</evidence>
<dbReference type="GO" id="GO:0010569">
    <property type="term" value="P:regulation of double-strand break repair via homologous recombination"/>
    <property type="evidence" value="ECO:0007669"/>
    <property type="project" value="InterPro"/>
</dbReference>
<dbReference type="OrthoDB" id="10054471at2759"/>
<dbReference type="PANTHER" id="PTHR22380">
    <property type="entry name" value="TESTIS-EXPRESSED PROTEIN 15"/>
    <property type="match status" value="1"/>
</dbReference>
<feature type="region of interest" description="Disordered" evidence="1">
    <location>
        <begin position="330"/>
        <end position="387"/>
    </location>
</feature>
<dbReference type="InterPro" id="IPR026616">
    <property type="entry name" value="TEX15"/>
</dbReference>
<dbReference type="PANTHER" id="PTHR22380:SF1">
    <property type="entry name" value="TESTIS-EXPRESSED PROTEIN 15"/>
    <property type="match status" value="1"/>
</dbReference>
<feature type="compositionally biased region" description="Low complexity" evidence="1">
    <location>
        <begin position="365"/>
        <end position="386"/>
    </location>
</feature>
<sequence length="505" mass="53953">CHCASTFNCFSYMDKYSSRRVIREAVNLGSDYATQIFRGFVDSFLNPPSATLDQWRLVKLEMLENGYFEEEFSERRAEFSRQGLAQDELSTHYGFLAAASEELVDLTLREGLKVRFCPINSLGYCISGVHLCVHGDVCLQEAALETGDDGEQIVLVAFKFMFGRTRRVTPVTPKDMAIIAPSPGFNCHIPDVRPGRTDSLSDQYLRSLAYLYEFENSFYHPVPRPRQCSPLAALYLRRRRGSGVPPKPPQFLPTAGRFPSAAVTASLASSLSSRQPSIPSMPPPGVMMSMSGLISAASSQAQTAAVMSQQPMLRLAPDVASAVGSVLSELRHASSTTASAQRQQQQQPPPPPPPKLDGIRGFLKNASGSAAAASGNASGSSTSNNNKVQPLMRQQTSAPIAASSTPLLAVRQASKQLQQQQPPPPLAEPPRRNAFLTASAAASSAAATTATVGATSAASSTGGNRFHPYARLYTAAASSVSNNGSSNQQSASTVGRKSGFGVGRR</sequence>
<feature type="compositionally biased region" description="Low complexity" evidence="1">
    <location>
        <begin position="477"/>
        <end position="492"/>
    </location>
</feature>
<feature type="compositionally biased region" description="Polar residues" evidence="1">
    <location>
        <begin position="333"/>
        <end position="342"/>
    </location>
</feature>
<keyword evidence="4" id="KW-1185">Reference proteome</keyword>
<feature type="region of interest" description="Disordered" evidence="1">
    <location>
        <begin position="477"/>
        <end position="505"/>
    </location>
</feature>
<protein>
    <recommendedName>
        <fullName evidence="2">TASOR pseudo-PARP domain-containing protein</fullName>
    </recommendedName>
</protein>
<feature type="non-terminal residue" evidence="3">
    <location>
        <position position="1"/>
    </location>
</feature>
<gene>
    <name evidence="3" type="ORF">BOX15_Mlig032307g1</name>
</gene>
<organism evidence="3 4">
    <name type="scientific">Macrostomum lignano</name>
    <dbReference type="NCBI Taxonomy" id="282301"/>
    <lineage>
        <taxon>Eukaryota</taxon>
        <taxon>Metazoa</taxon>
        <taxon>Spiralia</taxon>
        <taxon>Lophotrochozoa</taxon>
        <taxon>Platyhelminthes</taxon>
        <taxon>Rhabditophora</taxon>
        <taxon>Macrostomorpha</taxon>
        <taxon>Macrostomida</taxon>
        <taxon>Macrostomidae</taxon>
        <taxon>Macrostomum</taxon>
    </lineage>
</organism>
<dbReference type="STRING" id="282301.A0A267ESJ1"/>
<dbReference type="GO" id="GO:0007140">
    <property type="term" value="P:male meiotic nuclear division"/>
    <property type="evidence" value="ECO:0007669"/>
    <property type="project" value="InterPro"/>
</dbReference>
<proteinExistence type="predicted"/>
<evidence type="ECO:0000256" key="1">
    <source>
        <dbReference type="SAM" id="MobiDB-lite"/>
    </source>
</evidence>
<dbReference type="AlphaFoldDB" id="A0A267ESJ1"/>
<dbReference type="GO" id="GO:0007130">
    <property type="term" value="P:synaptonemal complex assembly"/>
    <property type="evidence" value="ECO:0007669"/>
    <property type="project" value="TreeGrafter"/>
</dbReference>
<evidence type="ECO:0000313" key="4">
    <source>
        <dbReference type="Proteomes" id="UP000215902"/>
    </source>
</evidence>
<reference evidence="3 4" key="1">
    <citation type="submission" date="2017-06" db="EMBL/GenBank/DDBJ databases">
        <title>A platform for efficient transgenesis in Macrostomum lignano, a flatworm model organism for stem cell research.</title>
        <authorList>
            <person name="Berezikov E."/>
        </authorList>
    </citation>
    <scope>NUCLEOTIDE SEQUENCE [LARGE SCALE GENOMIC DNA]</scope>
    <source>
        <strain evidence="3">DV1</strain>
        <tissue evidence="3">Whole organism</tissue>
    </source>
</reference>
<name>A0A267ESJ1_9PLAT</name>
<feature type="domain" description="TASOR pseudo-PARP" evidence="2">
    <location>
        <begin position="78"/>
        <end position="230"/>
    </location>
</feature>
<dbReference type="GO" id="GO:0005634">
    <property type="term" value="C:nucleus"/>
    <property type="evidence" value="ECO:0007669"/>
    <property type="project" value="TreeGrafter"/>
</dbReference>
<dbReference type="Pfam" id="PF12509">
    <property type="entry name" value="DUF3715"/>
    <property type="match status" value="1"/>
</dbReference>
<dbReference type="Proteomes" id="UP000215902">
    <property type="component" value="Unassembled WGS sequence"/>
</dbReference>
<dbReference type="EMBL" id="NIVC01001743">
    <property type="protein sequence ID" value="PAA64525.1"/>
    <property type="molecule type" value="Genomic_DNA"/>
</dbReference>
<evidence type="ECO:0000259" key="2">
    <source>
        <dbReference type="Pfam" id="PF12509"/>
    </source>
</evidence>
<accession>A0A267ESJ1</accession>
<dbReference type="InterPro" id="IPR022188">
    <property type="entry name" value="TASOR_DUF3715"/>
</dbReference>
<comment type="caution">
    <text evidence="3">The sequence shown here is derived from an EMBL/GenBank/DDBJ whole genome shotgun (WGS) entry which is preliminary data.</text>
</comment>